<dbReference type="SUPFAM" id="SSF55785">
    <property type="entry name" value="PYP-like sensor domain (PAS domain)"/>
    <property type="match status" value="1"/>
</dbReference>
<dbReference type="PANTHER" id="PTHR45453:SF1">
    <property type="entry name" value="PHOSPHATE REGULON SENSOR PROTEIN PHOR"/>
    <property type="match status" value="1"/>
</dbReference>
<dbReference type="Gene3D" id="3.30.565.10">
    <property type="entry name" value="Histidine kinase-like ATPase, C-terminal domain"/>
    <property type="match status" value="1"/>
</dbReference>
<dbReference type="Gene3D" id="6.10.340.10">
    <property type="match status" value="1"/>
</dbReference>
<evidence type="ECO:0000256" key="7">
    <source>
        <dbReference type="ARBA" id="ARBA00023012"/>
    </source>
</evidence>
<evidence type="ECO:0000259" key="10">
    <source>
        <dbReference type="PROSITE" id="PS50109"/>
    </source>
</evidence>
<keyword evidence="5" id="KW-0808">Transferase</keyword>
<dbReference type="EMBL" id="FOXW01000003">
    <property type="protein sequence ID" value="SFQ22618.1"/>
    <property type="molecule type" value="Genomic_DNA"/>
</dbReference>
<dbReference type="InterPro" id="IPR035965">
    <property type="entry name" value="PAS-like_dom_sf"/>
</dbReference>
<comment type="subcellular location">
    <subcellularLocation>
        <location evidence="2">Membrane</location>
    </subcellularLocation>
</comment>
<dbReference type="SUPFAM" id="SSF47384">
    <property type="entry name" value="Homodimeric domain of signal transducing histidine kinase"/>
    <property type="match status" value="1"/>
</dbReference>
<gene>
    <name evidence="12" type="ORF">SAMN04488506_1067</name>
</gene>
<dbReference type="CDD" id="cd00082">
    <property type="entry name" value="HisKA"/>
    <property type="match status" value="1"/>
</dbReference>
<dbReference type="GO" id="GO:0005886">
    <property type="term" value="C:plasma membrane"/>
    <property type="evidence" value="ECO:0007669"/>
    <property type="project" value="TreeGrafter"/>
</dbReference>
<sequence length="608" mass="70306">MKVTNISAKIWMIIMGIIGLFFFTCILAFRSLYNQDLEQSYIREFEKTIQQVEGYAETDSESFLEQLDSINIATNHIEYRVFLDEDLASQVDLEEDLTSFQTKVIKDPDVLSSLQARENAQVVKTIRQENQIFTPFIMRLFKFEAAGEGMLLISFGDLLFLNELQSNFRDWIIIIVILYLIVGVWLFYFLKKRLGEPITELRDIAFDYATNDFSRKAQVRHKDELSQLGLAMNKMARSLETSGAATRQEKELLENIVTNITTGILYYNQDKTLLMSNPSGEEFLENSEQGYLPEDVRVPQFLEEKIQEVISNSEKIHFKHSANDFYYEVYIIPLFDETIENVRGVLVSVQDVTQERRLDTMRVDFINNVSHELRTPLVMIQGYSEAIVDDVAETVEEKHEMAKIIGEESRRMNRMVNEMLDLSRVESGYITLEKTKVSLSKFFNQLFSRFSTMASNGNVTLSLEIQPTLENYFMDRDKMDQVFVNLINNAIRHTIMADREEGQVKISVYLDTIVDEVLMEVQDNGTGIPEEDVPFVFERFYKADKSRASQRDNRIGTGIGLSLVKNIVEAHSGYVEVKSEMDVGTSFIVHMPYIDEKEQIMDNDFLNE</sequence>
<dbReference type="GO" id="GO:0000155">
    <property type="term" value="F:phosphorelay sensor kinase activity"/>
    <property type="evidence" value="ECO:0007669"/>
    <property type="project" value="InterPro"/>
</dbReference>
<evidence type="ECO:0000313" key="12">
    <source>
        <dbReference type="EMBL" id="SFQ22618.1"/>
    </source>
</evidence>
<evidence type="ECO:0000256" key="8">
    <source>
        <dbReference type="ARBA" id="ARBA00023136"/>
    </source>
</evidence>
<dbReference type="InterPro" id="IPR005467">
    <property type="entry name" value="His_kinase_dom"/>
</dbReference>
<feature type="transmembrane region" description="Helical" evidence="9">
    <location>
        <begin position="171"/>
        <end position="190"/>
    </location>
</feature>
<keyword evidence="13" id="KW-1185">Reference proteome</keyword>
<keyword evidence="6 12" id="KW-0418">Kinase</keyword>
<dbReference type="Pfam" id="PF00512">
    <property type="entry name" value="HisKA"/>
    <property type="match status" value="1"/>
</dbReference>
<evidence type="ECO:0000256" key="9">
    <source>
        <dbReference type="SAM" id="Phobius"/>
    </source>
</evidence>
<dbReference type="PANTHER" id="PTHR45453">
    <property type="entry name" value="PHOSPHATE REGULON SENSOR PROTEIN PHOR"/>
    <property type="match status" value="1"/>
</dbReference>
<protein>
    <recommendedName>
        <fullName evidence="3">histidine kinase</fullName>
        <ecNumber evidence="3">2.7.13.3</ecNumber>
    </recommendedName>
</protein>
<dbReference type="CDD" id="cd06225">
    <property type="entry name" value="HAMP"/>
    <property type="match status" value="1"/>
</dbReference>
<dbReference type="InterPro" id="IPR004358">
    <property type="entry name" value="Sig_transdc_His_kin-like_C"/>
</dbReference>
<evidence type="ECO:0000259" key="11">
    <source>
        <dbReference type="PROSITE" id="PS50885"/>
    </source>
</evidence>
<dbReference type="Gene3D" id="3.30.450.20">
    <property type="entry name" value="PAS domain"/>
    <property type="match status" value="1"/>
</dbReference>
<proteinExistence type="predicted"/>
<organism evidence="12 13">
    <name type="scientific">Desemzia incerta</name>
    <dbReference type="NCBI Taxonomy" id="82801"/>
    <lineage>
        <taxon>Bacteria</taxon>
        <taxon>Bacillati</taxon>
        <taxon>Bacillota</taxon>
        <taxon>Bacilli</taxon>
        <taxon>Lactobacillales</taxon>
        <taxon>Carnobacteriaceae</taxon>
        <taxon>Desemzia</taxon>
    </lineage>
</organism>
<dbReference type="SMART" id="SM00387">
    <property type="entry name" value="HATPase_c"/>
    <property type="match status" value="1"/>
</dbReference>
<dbReference type="InterPro" id="IPR003594">
    <property type="entry name" value="HATPase_dom"/>
</dbReference>
<dbReference type="RefSeq" id="WP_244887655.1">
    <property type="nucleotide sequence ID" value="NZ_FOXW01000003.1"/>
</dbReference>
<evidence type="ECO:0000256" key="4">
    <source>
        <dbReference type="ARBA" id="ARBA00022553"/>
    </source>
</evidence>
<dbReference type="SMART" id="SM00304">
    <property type="entry name" value="HAMP"/>
    <property type="match status" value="1"/>
</dbReference>
<evidence type="ECO:0000313" key="13">
    <source>
        <dbReference type="Proteomes" id="UP000199136"/>
    </source>
</evidence>
<comment type="catalytic activity">
    <reaction evidence="1">
        <text>ATP + protein L-histidine = ADP + protein N-phospho-L-histidine.</text>
        <dbReference type="EC" id="2.7.13.3"/>
    </reaction>
</comment>
<dbReference type="Pfam" id="PF02518">
    <property type="entry name" value="HATPase_c"/>
    <property type="match status" value="1"/>
</dbReference>
<dbReference type="PRINTS" id="PR00344">
    <property type="entry name" value="BCTRLSENSOR"/>
</dbReference>
<reference evidence="12 13" key="1">
    <citation type="submission" date="2016-10" db="EMBL/GenBank/DDBJ databases">
        <authorList>
            <person name="de Groot N.N."/>
        </authorList>
    </citation>
    <scope>NUCLEOTIDE SEQUENCE [LARGE SCALE GENOMIC DNA]</scope>
    <source>
        <strain evidence="12 13">DSM 20581</strain>
    </source>
</reference>
<feature type="transmembrane region" description="Helical" evidence="9">
    <location>
        <begin position="12"/>
        <end position="33"/>
    </location>
</feature>
<keyword evidence="9" id="KW-0812">Transmembrane</keyword>
<dbReference type="PROSITE" id="PS50109">
    <property type="entry name" value="HIS_KIN"/>
    <property type="match status" value="1"/>
</dbReference>
<evidence type="ECO:0000256" key="3">
    <source>
        <dbReference type="ARBA" id="ARBA00012438"/>
    </source>
</evidence>
<dbReference type="Proteomes" id="UP000199136">
    <property type="component" value="Unassembled WGS sequence"/>
</dbReference>
<keyword evidence="7" id="KW-0902">Two-component regulatory system</keyword>
<dbReference type="SUPFAM" id="SSF55874">
    <property type="entry name" value="ATPase domain of HSP90 chaperone/DNA topoisomerase II/histidine kinase"/>
    <property type="match status" value="1"/>
</dbReference>
<keyword evidence="8 9" id="KW-0472">Membrane</keyword>
<dbReference type="InterPro" id="IPR003660">
    <property type="entry name" value="HAMP_dom"/>
</dbReference>
<dbReference type="InterPro" id="IPR036890">
    <property type="entry name" value="HATPase_C_sf"/>
</dbReference>
<dbReference type="FunFam" id="3.30.565.10:FF:000006">
    <property type="entry name" value="Sensor histidine kinase WalK"/>
    <property type="match status" value="1"/>
</dbReference>
<dbReference type="Gene3D" id="1.10.287.130">
    <property type="match status" value="1"/>
</dbReference>
<dbReference type="InterPro" id="IPR050351">
    <property type="entry name" value="BphY/WalK/GraS-like"/>
</dbReference>
<name>A0A1I5WST1_9LACT</name>
<evidence type="ECO:0000256" key="2">
    <source>
        <dbReference type="ARBA" id="ARBA00004370"/>
    </source>
</evidence>
<dbReference type="FunFam" id="1.10.287.130:FF:000001">
    <property type="entry name" value="Two-component sensor histidine kinase"/>
    <property type="match status" value="1"/>
</dbReference>
<dbReference type="SUPFAM" id="SSF158472">
    <property type="entry name" value="HAMP domain-like"/>
    <property type="match status" value="1"/>
</dbReference>
<feature type="domain" description="HAMP" evidence="11">
    <location>
        <begin position="192"/>
        <end position="244"/>
    </location>
</feature>
<dbReference type="SMART" id="SM00388">
    <property type="entry name" value="HisKA"/>
    <property type="match status" value="1"/>
</dbReference>
<dbReference type="CDD" id="cd00075">
    <property type="entry name" value="HATPase"/>
    <property type="match status" value="1"/>
</dbReference>
<dbReference type="PROSITE" id="PS50885">
    <property type="entry name" value="HAMP"/>
    <property type="match status" value="1"/>
</dbReference>
<accession>A0A1I5WST1</accession>
<dbReference type="GO" id="GO:0016036">
    <property type="term" value="P:cellular response to phosphate starvation"/>
    <property type="evidence" value="ECO:0007669"/>
    <property type="project" value="TreeGrafter"/>
</dbReference>
<dbReference type="InterPro" id="IPR036097">
    <property type="entry name" value="HisK_dim/P_sf"/>
</dbReference>
<keyword evidence="4" id="KW-0597">Phosphoprotein</keyword>
<dbReference type="InterPro" id="IPR003661">
    <property type="entry name" value="HisK_dim/P_dom"/>
</dbReference>
<evidence type="ECO:0000256" key="1">
    <source>
        <dbReference type="ARBA" id="ARBA00000085"/>
    </source>
</evidence>
<dbReference type="GO" id="GO:0004721">
    <property type="term" value="F:phosphoprotein phosphatase activity"/>
    <property type="evidence" value="ECO:0007669"/>
    <property type="project" value="TreeGrafter"/>
</dbReference>
<dbReference type="STRING" id="82801.SAMN04488506_1067"/>
<keyword evidence="9" id="KW-1133">Transmembrane helix</keyword>
<evidence type="ECO:0000256" key="5">
    <source>
        <dbReference type="ARBA" id="ARBA00022679"/>
    </source>
</evidence>
<evidence type="ECO:0000256" key="6">
    <source>
        <dbReference type="ARBA" id="ARBA00022777"/>
    </source>
</evidence>
<feature type="domain" description="Histidine kinase" evidence="10">
    <location>
        <begin position="368"/>
        <end position="595"/>
    </location>
</feature>
<dbReference type="AlphaFoldDB" id="A0A1I5WST1"/>
<dbReference type="EC" id="2.7.13.3" evidence="3"/>